<feature type="transmembrane region" description="Helical" evidence="9">
    <location>
        <begin position="168"/>
        <end position="185"/>
    </location>
</feature>
<evidence type="ECO:0000256" key="2">
    <source>
        <dbReference type="ARBA" id="ARBA00004651"/>
    </source>
</evidence>
<dbReference type="InterPro" id="IPR003691">
    <property type="entry name" value="FluC"/>
</dbReference>
<comment type="catalytic activity">
    <reaction evidence="8">
        <text>fluoride(in) = fluoride(out)</text>
        <dbReference type="Rhea" id="RHEA:76159"/>
        <dbReference type="ChEBI" id="CHEBI:17051"/>
    </reaction>
    <physiologicalReaction direction="left-to-right" evidence="8">
        <dbReference type="Rhea" id="RHEA:76160"/>
    </physiologicalReaction>
</comment>
<sequence length="302" mass="33072">MNTKNIPKLLEYGSCMTHLDFFGILGVLTRYLLEKLFGPGVAGVTSDQTILYLDLPSNMIGSFLMGWCGVVFKADISYVSDFLAIGLTTGYLGSLTTFSGWNQKMLELSVEGHWVFAGLGFLIGLFLAAYSFIFGVETSKCFSKLLVRSLGFGIASSRKSWRVDSHKHHLAVLAVLLLLLAGVWVRWFLARLNGRGLGKTGLLKWVPFGTLIANVSAACIMAALATVKKAVNTKTCDTVATGMQFGFLGCLSTVSTFIAEFHAMRESKHPWRAYFYAIVTICASFCLGTLIYSVPVWAKGYK</sequence>
<evidence type="ECO:0000256" key="5">
    <source>
        <dbReference type="ARBA" id="ARBA00022989"/>
    </source>
</evidence>
<keyword evidence="11" id="KW-1185">Reference proteome</keyword>
<comment type="subcellular location">
    <subcellularLocation>
        <location evidence="2">Cell membrane</location>
        <topology evidence="2">Multi-pass membrane protein</topology>
    </subcellularLocation>
</comment>
<evidence type="ECO:0008006" key="12">
    <source>
        <dbReference type="Google" id="ProtNLM"/>
    </source>
</evidence>
<keyword evidence="4 9" id="KW-0812">Transmembrane</keyword>
<dbReference type="Proteomes" id="UP001457282">
    <property type="component" value="Unassembled WGS sequence"/>
</dbReference>
<feature type="transmembrane region" description="Helical" evidence="9">
    <location>
        <begin position="205"/>
        <end position="227"/>
    </location>
</feature>
<keyword evidence="6 9" id="KW-0472">Membrane</keyword>
<evidence type="ECO:0000313" key="11">
    <source>
        <dbReference type="Proteomes" id="UP001457282"/>
    </source>
</evidence>
<dbReference type="GO" id="GO:1903425">
    <property type="term" value="F:fluoride transmembrane transporter activity"/>
    <property type="evidence" value="ECO:0007669"/>
    <property type="project" value="TreeGrafter"/>
</dbReference>
<evidence type="ECO:0000256" key="6">
    <source>
        <dbReference type="ARBA" id="ARBA00023136"/>
    </source>
</evidence>
<evidence type="ECO:0000256" key="4">
    <source>
        <dbReference type="ARBA" id="ARBA00022692"/>
    </source>
</evidence>
<feature type="transmembrane region" description="Helical" evidence="9">
    <location>
        <begin position="113"/>
        <end position="136"/>
    </location>
</feature>
<feature type="transmembrane region" description="Helical" evidence="9">
    <location>
        <begin position="12"/>
        <end position="33"/>
    </location>
</feature>
<feature type="transmembrane region" description="Helical" evidence="9">
    <location>
        <begin position="49"/>
        <end position="70"/>
    </location>
</feature>
<comment type="caution">
    <text evidence="10">The sequence shown here is derived from an EMBL/GenBank/DDBJ whole genome shotgun (WGS) entry which is preliminary data.</text>
</comment>
<evidence type="ECO:0000256" key="1">
    <source>
        <dbReference type="ARBA" id="ARBA00002598"/>
    </source>
</evidence>
<reference evidence="10 11" key="1">
    <citation type="journal article" date="2023" name="G3 (Bethesda)">
        <title>A chromosome-length genome assembly and annotation of blackberry (Rubus argutus, cv. 'Hillquist').</title>
        <authorList>
            <person name="Bruna T."/>
            <person name="Aryal R."/>
            <person name="Dudchenko O."/>
            <person name="Sargent D.J."/>
            <person name="Mead D."/>
            <person name="Buti M."/>
            <person name="Cavallini A."/>
            <person name="Hytonen T."/>
            <person name="Andres J."/>
            <person name="Pham M."/>
            <person name="Weisz D."/>
            <person name="Mascagni F."/>
            <person name="Usai G."/>
            <person name="Natali L."/>
            <person name="Bassil N."/>
            <person name="Fernandez G.E."/>
            <person name="Lomsadze A."/>
            <person name="Armour M."/>
            <person name="Olukolu B."/>
            <person name="Poorten T."/>
            <person name="Britton C."/>
            <person name="Davik J."/>
            <person name="Ashrafi H."/>
            <person name="Aiden E.L."/>
            <person name="Borodovsky M."/>
            <person name="Worthington M."/>
        </authorList>
    </citation>
    <scope>NUCLEOTIDE SEQUENCE [LARGE SCALE GENOMIC DNA]</scope>
    <source>
        <strain evidence="10">PI 553951</strain>
    </source>
</reference>
<accession>A0AAW1Y4Z2</accession>
<organism evidence="10 11">
    <name type="scientific">Rubus argutus</name>
    <name type="common">Southern blackberry</name>
    <dbReference type="NCBI Taxonomy" id="59490"/>
    <lineage>
        <taxon>Eukaryota</taxon>
        <taxon>Viridiplantae</taxon>
        <taxon>Streptophyta</taxon>
        <taxon>Embryophyta</taxon>
        <taxon>Tracheophyta</taxon>
        <taxon>Spermatophyta</taxon>
        <taxon>Magnoliopsida</taxon>
        <taxon>eudicotyledons</taxon>
        <taxon>Gunneridae</taxon>
        <taxon>Pentapetalae</taxon>
        <taxon>rosids</taxon>
        <taxon>fabids</taxon>
        <taxon>Rosales</taxon>
        <taxon>Rosaceae</taxon>
        <taxon>Rosoideae</taxon>
        <taxon>Rosoideae incertae sedis</taxon>
        <taxon>Rubus</taxon>
    </lineage>
</organism>
<evidence type="ECO:0000256" key="8">
    <source>
        <dbReference type="ARBA" id="ARBA00035585"/>
    </source>
</evidence>
<keyword evidence="5 9" id="KW-1133">Transmembrane helix</keyword>
<feature type="transmembrane region" description="Helical" evidence="9">
    <location>
        <begin position="239"/>
        <end position="261"/>
    </location>
</feature>
<comment type="similarity">
    <text evidence="7">Belongs to the fluoride channel Fluc/FEX (TC 1.A.43) family.</text>
</comment>
<dbReference type="GO" id="GO:0005886">
    <property type="term" value="C:plasma membrane"/>
    <property type="evidence" value="ECO:0007669"/>
    <property type="project" value="UniProtKB-SubCell"/>
</dbReference>
<evidence type="ECO:0000313" key="10">
    <source>
        <dbReference type="EMBL" id="KAK9943878.1"/>
    </source>
</evidence>
<comment type="function">
    <text evidence="1">Fluoride channel required for the rapid expulsion of cytoplasmic fluoride.</text>
</comment>
<dbReference type="AlphaFoldDB" id="A0AAW1Y4Z2"/>
<evidence type="ECO:0000256" key="3">
    <source>
        <dbReference type="ARBA" id="ARBA00022475"/>
    </source>
</evidence>
<name>A0AAW1Y4Z2_RUBAR</name>
<feature type="transmembrane region" description="Helical" evidence="9">
    <location>
        <begin position="82"/>
        <end position="101"/>
    </location>
</feature>
<dbReference type="PANTHER" id="PTHR28259:SF1">
    <property type="entry name" value="FLUORIDE EXPORT PROTEIN 1-RELATED"/>
    <property type="match status" value="1"/>
</dbReference>
<keyword evidence="3" id="KW-1003">Cell membrane</keyword>
<evidence type="ECO:0000256" key="9">
    <source>
        <dbReference type="SAM" id="Phobius"/>
    </source>
</evidence>
<dbReference type="EMBL" id="JBEDUW010000002">
    <property type="protein sequence ID" value="KAK9943878.1"/>
    <property type="molecule type" value="Genomic_DNA"/>
</dbReference>
<protein>
    <recommendedName>
        <fullName evidence="12">Fluoride ion transporter CrcB</fullName>
    </recommendedName>
</protein>
<dbReference type="PANTHER" id="PTHR28259">
    <property type="entry name" value="FLUORIDE EXPORT PROTEIN 1-RELATED"/>
    <property type="match status" value="1"/>
</dbReference>
<dbReference type="Pfam" id="PF02537">
    <property type="entry name" value="CRCB"/>
    <property type="match status" value="2"/>
</dbReference>
<gene>
    <name evidence="10" type="ORF">M0R45_009470</name>
</gene>
<evidence type="ECO:0000256" key="7">
    <source>
        <dbReference type="ARBA" id="ARBA00035120"/>
    </source>
</evidence>
<proteinExistence type="inferred from homology"/>
<feature type="transmembrane region" description="Helical" evidence="9">
    <location>
        <begin position="273"/>
        <end position="298"/>
    </location>
</feature>